<dbReference type="PANTHER" id="PTHR32309:SF13">
    <property type="entry name" value="FERRIC ENTEROBACTIN TRANSPORT PROTEIN FEPE"/>
    <property type="match status" value="1"/>
</dbReference>
<feature type="transmembrane region" description="Helical" evidence="7">
    <location>
        <begin position="35"/>
        <end position="54"/>
    </location>
</feature>
<reference evidence="10 11" key="1">
    <citation type="submission" date="2024-09" db="EMBL/GenBank/DDBJ databases">
        <authorList>
            <person name="Sun Q."/>
            <person name="Mori K."/>
        </authorList>
    </citation>
    <scope>NUCLEOTIDE SEQUENCE [LARGE SCALE GENOMIC DNA]</scope>
    <source>
        <strain evidence="10 11">CECT 8064</strain>
    </source>
</reference>
<evidence type="ECO:0000259" key="9">
    <source>
        <dbReference type="Pfam" id="PF13807"/>
    </source>
</evidence>
<evidence type="ECO:0000256" key="6">
    <source>
        <dbReference type="SAM" id="Coils"/>
    </source>
</evidence>
<keyword evidence="5 7" id="KW-0472">Membrane</keyword>
<dbReference type="Proteomes" id="UP001589645">
    <property type="component" value="Unassembled WGS sequence"/>
</dbReference>
<evidence type="ECO:0000313" key="10">
    <source>
        <dbReference type="EMBL" id="MFB9136424.1"/>
    </source>
</evidence>
<evidence type="ECO:0000256" key="1">
    <source>
        <dbReference type="ARBA" id="ARBA00004651"/>
    </source>
</evidence>
<keyword evidence="2" id="KW-1003">Cell membrane</keyword>
<keyword evidence="3 7" id="KW-0812">Transmembrane</keyword>
<comment type="caution">
    <text evidence="10">The sequence shown here is derived from an EMBL/GenBank/DDBJ whole genome shotgun (WGS) entry which is preliminary data.</text>
</comment>
<keyword evidence="4 7" id="KW-1133">Transmembrane helix</keyword>
<feature type="coiled-coil region" evidence="6">
    <location>
        <begin position="207"/>
        <end position="234"/>
    </location>
</feature>
<dbReference type="InterPro" id="IPR032807">
    <property type="entry name" value="GNVR"/>
</dbReference>
<feature type="domain" description="Polysaccharide chain length determinant N-terminal" evidence="8">
    <location>
        <begin position="19"/>
        <end position="102"/>
    </location>
</feature>
<evidence type="ECO:0000256" key="2">
    <source>
        <dbReference type="ARBA" id="ARBA00022475"/>
    </source>
</evidence>
<evidence type="ECO:0000313" key="11">
    <source>
        <dbReference type="Proteomes" id="UP001589645"/>
    </source>
</evidence>
<evidence type="ECO:0000256" key="4">
    <source>
        <dbReference type="ARBA" id="ARBA00022989"/>
    </source>
</evidence>
<dbReference type="Gene3D" id="3.30.1890.10">
    <property type="entry name" value="FepE-like"/>
    <property type="match status" value="1"/>
</dbReference>
<evidence type="ECO:0000256" key="5">
    <source>
        <dbReference type="ARBA" id="ARBA00023136"/>
    </source>
</evidence>
<name>A0ABV5HQP7_9VIBR</name>
<dbReference type="InterPro" id="IPR003856">
    <property type="entry name" value="LPS_length_determ_N"/>
</dbReference>
<keyword evidence="6" id="KW-0175">Coiled coil</keyword>
<feature type="transmembrane region" description="Helical" evidence="7">
    <location>
        <begin position="346"/>
        <end position="370"/>
    </location>
</feature>
<evidence type="ECO:0000256" key="7">
    <source>
        <dbReference type="SAM" id="Phobius"/>
    </source>
</evidence>
<accession>A0ABV5HQP7</accession>
<proteinExistence type="predicted"/>
<comment type="subcellular location">
    <subcellularLocation>
        <location evidence="1">Cell membrane</location>
        <topology evidence="1">Multi-pass membrane protein</topology>
    </subcellularLocation>
</comment>
<dbReference type="PANTHER" id="PTHR32309">
    <property type="entry name" value="TYROSINE-PROTEIN KINASE"/>
    <property type="match status" value="1"/>
</dbReference>
<keyword evidence="11" id="KW-1185">Reference proteome</keyword>
<gene>
    <name evidence="10" type="ORF">ACFFUV_15740</name>
</gene>
<protein>
    <submittedName>
        <fullName evidence="10">LPS O-antigen chain length determinant protein WzzB</fullName>
    </submittedName>
</protein>
<dbReference type="InterPro" id="IPR050445">
    <property type="entry name" value="Bact_polysacc_biosynth/exp"/>
</dbReference>
<dbReference type="Pfam" id="PF02706">
    <property type="entry name" value="Wzz"/>
    <property type="match status" value="1"/>
</dbReference>
<organism evidence="10 11">
    <name type="scientific">Vibrio olivae</name>
    <dbReference type="NCBI Taxonomy" id="1243002"/>
    <lineage>
        <taxon>Bacteria</taxon>
        <taxon>Pseudomonadati</taxon>
        <taxon>Pseudomonadota</taxon>
        <taxon>Gammaproteobacteria</taxon>
        <taxon>Vibrionales</taxon>
        <taxon>Vibrionaceae</taxon>
        <taxon>Vibrio</taxon>
    </lineage>
</organism>
<dbReference type="Pfam" id="PF13807">
    <property type="entry name" value="GNVR"/>
    <property type="match status" value="1"/>
</dbReference>
<dbReference type="RefSeq" id="WP_390194708.1">
    <property type="nucleotide sequence ID" value="NZ_JBHMEP010000005.1"/>
</dbReference>
<dbReference type="EMBL" id="JBHMEP010000005">
    <property type="protein sequence ID" value="MFB9136424.1"/>
    <property type="molecule type" value="Genomic_DNA"/>
</dbReference>
<feature type="domain" description="Tyrosine-protein kinase G-rich" evidence="9">
    <location>
        <begin position="309"/>
        <end position="367"/>
    </location>
</feature>
<sequence>MNVHSSSSHSENVHPQSNDEIDLKELFTALWQGKWWVIGFTILGAALAITYALTAQQWWSSKALVAMPQQQDVAQYRQQVKQFQPVFDIYQDDGTVLVSEELDDLVDPEILFEQFVSAFNSTNNKRRYLNSSTEFKEFKADLEIADGDDSEQAQDAIRKLYSEWFERISATKLNPKDEISPYTLSLQSIGKNSSYDLLTGYLEMIDVQTHQDALNNLKAVVSAKKNELAQQKNILMAQAKARLSVEAEKAEYALGIAEAADIRQPIQSGDGSELFSIDMGSKALDAKVKALNSIKNLSIIEPRLEQINAKLTMLDNLKVDTNINFQTYKILEDIEKPVSRDKPKRALIAILGTLLGGMLGVAIVLIRFAFRKQPD</sequence>
<dbReference type="SUPFAM" id="SSF160355">
    <property type="entry name" value="Bacterial polysaccharide co-polymerase-like"/>
    <property type="match status" value="1"/>
</dbReference>
<evidence type="ECO:0000256" key="3">
    <source>
        <dbReference type="ARBA" id="ARBA00022692"/>
    </source>
</evidence>
<evidence type="ECO:0000259" key="8">
    <source>
        <dbReference type="Pfam" id="PF02706"/>
    </source>
</evidence>